<gene>
    <name evidence="1" type="ORF">EMP27_9</name>
</gene>
<accession>A0A5B9NFZ2</accession>
<evidence type="ECO:0000313" key="1">
    <source>
        <dbReference type="EMBL" id="QEG11855.1"/>
    </source>
</evidence>
<dbReference type="EMBL" id="MN013074">
    <property type="protein sequence ID" value="QEG11855.1"/>
    <property type="molecule type" value="Genomic_DNA"/>
</dbReference>
<evidence type="ECO:0000313" key="2">
    <source>
        <dbReference type="Proteomes" id="UP000324197"/>
    </source>
</evidence>
<proteinExistence type="predicted"/>
<dbReference type="Proteomes" id="UP000324197">
    <property type="component" value="Genome"/>
</dbReference>
<name>A0A5B9NFZ2_9CAUD</name>
<organism evidence="1 2">
    <name type="scientific">Klebsiella phage vB_KpnP_Emp27</name>
    <dbReference type="NCBI Taxonomy" id="2591364"/>
    <lineage>
        <taxon>Viruses</taxon>
        <taxon>Duplodnaviria</taxon>
        <taxon>Heunggongvirae</taxon>
        <taxon>Uroviricota</taxon>
        <taxon>Caudoviricetes</taxon>
        <taxon>Autographivirales</taxon>
        <taxon>Autotranscriptaviridae</taxon>
        <taxon>Studiervirinae</taxon>
        <taxon>Teetrevirus</taxon>
        <taxon>Teetrevirus Emp27</taxon>
    </lineage>
</organism>
<protein>
    <submittedName>
        <fullName evidence="1">Putative ssDNA binding protein</fullName>
    </submittedName>
</protein>
<sequence length="136" mass="15835">MEKIYENFKQCEVTDEYRKAVGAPSDARFFMDDEGNDWYDLMYKLDSTGKYTVAFYPDGYVSYAATKVAGRHGCDGCSVTQVDTLPGEFKTGVYWFFNRETHSVEERERPTYEEPKRTKEDIMADLLKLQKELQAM</sequence>
<keyword evidence="2" id="KW-1185">Reference proteome</keyword>
<reference evidence="1 2" key="1">
    <citation type="submission" date="2019-05" db="EMBL/GenBank/DDBJ databases">
        <authorList>
            <person name="Potts E."/>
            <person name="Thurgood T.L."/>
            <person name="Sharma R."/>
            <person name="Handoko Y."/>
            <person name="Kruger J.L."/>
            <person name="Thompson D.W."/>
            <person name="Arens D.K."/>
            <person name="Grose J.H."/>
        </authorList>
    </citation>
    <scope>NUCLEOTIDE SEQUENCE [LARGE SCALE GENOMIC DNA]</scope>
</reference>